<gene>
    <name evidence="2" type="ORF">KSF_083080</name>
</gene>
<name>A0A8J3N7A5_9CHLR</name>
<sequence length="194" mass="22822">MLYELIVLSLLMHWPLHGYVIARISNDMLGPWEKISKGTMYSLLGKLERSSLIQLTDPGNAYHISDRHSKTYEITQAGRQHFMELMLDTTSGLSTYRRLFHLKAMHLNFLPLNDQLYLIDHYRLYCQTAIRHQKTQAQEIRETPDTRAEFGDFFFEGALDYLQVMNDVWQVELGWVDRLRTRILASVQDVENLE</sequence>
<evidence type="ECO:0000313" key="3">
    <source>
        <dbReference type="Proteomes" id="UP000597444"/>
    </source>
</evidence>
<feature type="domain" description="Transcription regulator PadR N-terminal" evidence="1">
    <location>
        <begin position="7"/>
        <end position="82"/>
    </location>
</feature>
<dbReference type="AlphaFoldDB" id="A0A8J3N7A5"/>
<dbReference type="Gene3D" id="1.10.10.10">
    <property type="entry name" value="Winged helix-like DNA-binding domain superfamily/Winged helix DNA-binding domain"/>
    <property type="match status" value="1"/>
</dbReference>
<organism evidence="2 3">
    <name type="scientific">Reticulibacter mediterranei</name>
    <dbReference type="NCBI Taxonomy" id="2778369"/>
    <lineage>
        <taxon>Bacteria</taxon>
        <taxon>Bacillati</taxon>
        <taxon>Chloroflexota</taxon>
        <taxon>Ktedonobacteria</taxon>
        <taxon>Ktedonobacterales</taxon>
        <taxon>Reticulibacteraceae</taxon>
        <taxon>Reticulibacter</taxon>
    </lineage>
</organism>
<keyword evidence="3" id="KW-1185">Reference proteome</keyword>
<dbReference type="SUPFAM" id="SSF46785">
    <property type="entry name" value="Winged helix' DNA-binding domain"/>
    <property type="match status" value="1"/>
</dbReference>
<comment type="caution">
    <text evidence="2">The sequence shown here is derived from an EMBL/GenBank/DDBJ whole genome shotgun (WGS) entry which is preliminary data.</text>
</comment>
<proteinExistence type="predicted"/>
<accession>A0A8J3N7A5</accession>
<dbReference type="InterPro" id="IPR036388">
    <property type="entry name" value="WH-like_DNA-bd_sf"/>
</dbReference>
<dbReference type="InterPro" id="IPR005149">
    <property type="entry name" value="Tscrpt_reg_PadR_N"/>
</dbReference>
<dbReference type="PANTHER" id="PTHR43252">
    <property type="entry name" value="TRANSCRIPTIONAL REGULATOR YQJI"/>
    <property type="match status" value="1"/>
</dbReference>
<dbReference type="Pfam" id="PF03551">
    <property type="entry name" value="PadR"/>
    <property type="match status" value="1"/>
</dbReference>
<evidence type="ECO:0000259" key="1">
    <source>
        <dbReference type="Pfam" id="PF03551"/>
    </source>
</evidence>
<dbReference type="PANTHER" id="PTHR43252:SF2">
    <property type="entry name" value="TRANSCRIPTION REGULATOR, PADR-LIKE FAMILY"/>
    <property type="match status" value="1"/>
</dbReference>
<dbReference type="RefSeq" id="WP_220209017.1">
    <property type="nucleotide sequence ID" value="NZ_BNJK01000002.1"/>
</dbReference>
<dbReference type="InterPro" id="IPR036390">
    <property type="entry name" value="WH_DNA-bd_sf"/>
</dbReference>
<protein>
    <recommendedName>
        <fullName evidence="1">Transcription regulator PadR N-terminal domain-containing protein</fullName>
    </recommendedName>
</protein>
<dbReference type="Proteomes" id="UP000597444">
    <property type="component" value="Unassembled WGS sequence"/>
</dbReference>
<dbReference type="EMBL" id="BNJK01000002">
    <property type="protein sequence ID" value="GHO98260.1"/>
    <property type="molecule type" value="Genomic_DNA"/>
</dbReference>
<reference evidence="2" key="1">
    <citation type="submission" date="2020-10" db="EMBL/GenBank/DDBJ databases">
        <title>Taxonomic study of unclassified bacteria belonging to the class Ktedonobacteria.</title>
        <authorList>
            <person name="Yabe S."/>
            <person name="Wang C.M."/>
            <person name="Zheng Y."/>
            <person name="Sakai Y."/>
            <person name="Cavaletti L."/>
            <person name="Monciardini P."/>
            <person name="Donadio S."/>
        </authorList>
    </citation>
    <scope>NUCLEOTIDE SEQUENCE</scope>
    <source>
        <strain evidence="2">ID150040</strain>
    </source>
</reference>
<evidence type="ECO:0000313" key="2">
    <source>
        <dbReference type="EMBL" id="GHO98260.1"/>
    </source>
</evidence>